<evidence type="ECO:0000256" key="1">
    <source>
        <dbReference type="SAM" id="MobiDB-lite"/>
    </source>
</evidence>
<reference evidence="3 4" key="1">
    <citation type="submission" date="2015-07" db="EMBL/GenBank/DDBJ databases">
        <title>Genome analysis of myxobacterium Chondromyces crocatus Cm c5 reveals a high potential for natural compound synthesis and the genetic basis for the loss of fruiting body formation.</title>
        <authorList>
            <person name="Zaburannyi N."/>
            <person name="Bunk B."/>
            <person name="Maier J."/>
            <person name="Overmann J."/>
            <person name="Mueller R."/>
        </authorList>
    </citation>
    <scope>NUCLEOTIDE SEQUENCE [LARGE SCALE GENOMIC DNA]</scope>
    <source>
        <strain evidence="3 4">Cm c5</strain>
    </source>
</reference>
<evidence type="ECO:0000313" key="4">
    <source>
        <dbReference type="Proteomes" id="UP000067626"/>
    </source>
</evidence>
<protein>
    <submittedName>
        <fullName evidence="3">Uncharacterized protein</fullName>
    </submittedName>
</protein>
<gene>
    <name evidence="3" type="ORF">CMC5_067320</name>
</gene>
<dbReference type="STRING" id="52.CMC5_067320"/>
<name>A0A0K1ENS4_CHOCO</name>
<keyword evidence="2" id="KW-0812">Transmembrane</keyword>
<accession>A0A0K1ENS4</accession>
<proteinExistence type="predicted"/>
<feature type="transmembrane region" description="Helical" evidence="2">
    <location>
        <begin position="68"/>
        <end position="86"/>
    </location>
</feature>
<feature type="transmembrane region" description="Helical" evidence="2">
    <location>
        <begin position="42"/>
        <end position="62"/>
    </location>
</feature>
<dbReference type="EMBL" id="CP012159">
    <property type="protein sequence ID" value="AKT42506.1"/>
    <property type="molecule type" value="Genomic_DNA"/>
</dbReference>
<dbReference type="AlphaFoldDB" id="A0A0K1ENS4"/>
<keyword evidence="4" id="KW-1185">Reference proteome</keyword>
<keyword evidence="2" id="KW-1133">Transmembrane helix</keyword>
<organism evidence="3 4">
    <name type="scientific">Chondromyces crocatus</name>
    <dbReference type="NCBI Taxonomy" id="52"/>
    <lineage>
        <taxon>Bacteria</taxon>
        <taxon>Pseudomonadati</taxon>
        <taxon>Myxococcota</taxon>
        <taxon>Polyangia</taxon>
        <taxon>Polyangiales</taxon>
        <taxon>Polyangiaceae</taxon>
        <taxon>Chondromyces</taxon>
    </lineage>
</organism>
<sequence>MTDAASRLHSQSPKPRAGGAGPDWPYPEPAGYRSVHKPLLEALVYGFICLVVTVVSLVLAVPRLEGELLLGLSGVALAIVFAWLGVRGVRDALEEARVGEETVRAGLPCWGRIVHTARGQYANKVNHLRWIQMKLTVEPYAAKTSRSIPGERQYAVGERVAEQVTFTWYISELQMAMLQPGHYCAFLLHPTHRSKVYLDSFATPQGSIVPLQ</sequence>
<dbReference type="KEGG" id="ccro:CMC5_067320"/>
<keyword evidence="2" id="KW-0472">Membrane</keyword>
<dbReference type="RefSeq" id="WP_156339039.1">
    <property type="nucleotide sequence ID" value="NZ_CP012159.1"/>
</dbReference>
<evidence type="ECO:0000256" key="2">
    <source>
        <dbReference type="SAM" id="Phobius"/>
    </source>
</evidence>
<evidence type="ECO:0000313" key="3">
    <source>
        <dbReference type="EMBL" id="AKT42506.1"/>
    </source>
</evidence>
<feature type="region of interest" description="Disordered" evidence="1">
    <location>
        <begin position="1"/>
        <end position="23"/>
    </location>
</feature>
<dbReference type="Proteomes" id="UP000067626">
    <property type="component" value="Chromosome"/>
</dbReference>
<dbReference type="OrthoDB" id="5539974at2"/>